<dbReference type="Proteomes" id="UP000233618">
    <property type="component" value="Unassembled WGS sequence"/>
</dbReference>
<dbReference type="EMBL" id="MVDE01000054">
    <property type="protein sequence ID" value="PKQ60745.1"/>
    <property type="molecule type" value="Genomic_DNA"/>
</dbReference>
<evidence type="ECO:0000313" key="2">
    <source>
        <dbReference type="Proteomes" id="UP000233618"/>
    </source>
</evidence>
<evidence type="ECO:0000313" key="1">
    <source>
        <dbReference type="EMBL" id="PKQ60745.1"/>
    </source>
</evidence>
<dbReference type="AlphaFoldDB" id="A0A2N3HRQ2"/>
<sequence>MSHAKSFAATNDDFQAVFKGLNLKKNMKRPCIKLSAHREMIIPCMVSSPETSSGQAIWQKPKIIII</sequence>
<name>A0A2N3HRQ2_9BACT</name>
<proteinExistence type="predicted"/>
<comment type="caution">
    <text evidence="1">The sequence shown here is derived from an EMBL/GenBank/DDBJ whole genome shotgun (WGS) entry which is preliminary data.</text>
</comment>
<keyword evidence="2" id="KW-1185">Reference proteome</keyword>
<organism evidence="1 2">
    <name type="scientific">Labilibaculum manganireducens</name>
    <dbReference type="NCBI Taxonomy" id="1940525"/>
    <lineage>
        <taxon>Bacteria</taxon>
        <taxon>Pseudomonadati</taxon>
        <taxon>Bacteroidota</taxon>
        <taxon>Bacteroidia</taxon>
        <taxon>Marinilabiliales</taxon>
        <taxon>Marinifilaceae</taxon>
        <taxon>Labilibaculum</taxon>
    </lineage>
</organism>
<gene>
    <name evidence="1" type="ORF">BZG01_20460</name>
</gene>
<protein>
    <submittedName>
        <fullName evidence="1">Uncharacterized protein</fullName>
    </submittedName>
</protein>
<reference evidence="1 2" key="1">
    <citation type="journal article" date="2017" name="Front. Microbiol.">
        <title>Labilibaculum manganireducens gen. nov., sp. nov. and Labilibaculum filiforme sp. nov., Novel Bacteroidetes Isolated from Subsurface Sediments of the Baltic Sea.</title>
        <authorList>
            <person name="Vandieken V."/>
            <person name="Marshall I.P."/>
            <person name="Niemann H."/>
            <person name="Engelen B."/>
            <person name="Cypionka H."/>
        </authorList>
    </citation>
    <scope>NUCLEOTIDE SEQUENCE [LARGE SCALE GENOMIC DNA]</scope>
    <source>
        <strain evidence="1 2">59.10-2M</strain>
    </source>
</reference>
<accession>A0A2N3HRQ2</accession>